<dbReference type="Proteomes" id="UP000289952">
    <property type="component" value="Chromosome"/>
</dbReference>
<dbReference type="InterPro" id="IPR027417">
    <property type="entry name" value="P-loop_NTPase"/>
</dbReference>
<keyword evidence="2" id="KW-1185">Reference proteome</keyword>
<sequence>MIVIVGKICSGKTTILNLLKKKGYKTLEVDKFVVNLYNDKYFGLEVQNKIDYPILTNQLLDKQKLKTWLNLDFNNFKIIEKFVNYELLIHLQNHYYDFIEFPILFKAPNELIKLFTKIWHLQIPEKTRKSFLLKKYGKNQFISKLDTLNNYNWAKNEFFAQIEVVNISWEKINSFPRKELLI</sequence>
<dbReference type="OrthoDB" id="399073at2"/>
<dbReference type="SUPFAM" id="SSF52540">
    <property type="entry name" value="P-loop containing nucleoside triphosphate hydrolases"/>
    <property type="match status" value="1"/>
</dbReference>
<reference evidence="1 2" key="1">
    <citation type="submission" date="2019-01" db="EMBL/GenBank/DDBJ databases">
        <authorList>
            <consortium name="Pathogen Informatics"/>
        </authorList>
    </citation>
    <scope>NUCLEOTIDE SEQUENCE [LARGE SCALE GENOMIC DNA]</scope>
    <source>
        <strain evidence="1 2">NCTC10118</strain>
    </source>
</reference>
<dbReference type="RefSeq" id="WP_129620816.1">
    <property type="nucleotide sequence ID" value="NZ_LR214972.1"/>
</dbReference>
<accession>A0A449ACC8</accession>
<protein>
    <submittedName>
        <fullName evidence="1">Dephospho-CoA kinase</fullName>
    </submittedName>
</protein>
<evidence type="ECO:0000313" key="2">
    <source>
        <dbReference type="Proteomes" id="UP000289952"/>
    </source>
</evidence>
<dbReference type="Gene3D" id="3.40.50.300">
    <property type="entry name" value="P-loop containing nucleotide triphosphate hydrolases"/>
    <property type="match status" value="1"/>
</dbReference>
<keyword evidence="1" id="KW-0418">Kinase</keyword>
<dbReference type="EMBL" id="LR214972">
    <property type="protein sequence ID" value="VEU62429.1"/>
    <property type="molecule type" value="Genomic_DNA"/>
</dbReference>
<dbReference type="GO" id="GO:0016301">
    <property type="term" value="F:kinase activity"/>
    <property type="evidence" value="ECO:0007669"/>
    <property type="project" value="UniProtKB-KW"/>
</dbReference>
<proteinExistence type="predicted"/>
<organism evidence="1 2">
    <name type="scientific">Mycoplasmopsis bovirhinis</name>
    <dbReference type="NCBI Taxonomy" id="29553"/>
    <lineage>
        <taxon>Bacteria</taxon>
        <taxon>Bacillati</taxon>
        <taxon>Mycoplasmatota</taxon>
        <taxon>Mycoplasmoidales</taxon>
        <taxon>Metamycoplasmataceae</taxon>
        <taxon>Mycoplasmopsis</taxon>
    </lineage>
</organism>
<evidence type="ECO:0000313" key="1">
    <source>
        <dbReference type="EMBL" id="VEU62429.1"/>
    </source>
</evidence>
<name>A0A449ACC8_9BACT</name>
<dbReference type="AlphaFoldDB" id="A0A449ACC8"/>
<gene>
    <name evidence="1" type="ORF">NCTC10118_00010</name>
</gene>
<keyword evidence="1" id="KW-0808">Transferase</keyword>